<keyword evidence="1" id="KW-0472">Membrane</keyword>
<evidence type="ECO:0000256" key="1">
    <source>
        <dbReference type="SAM" id="Phobius"/>
    </source>
</evidence>
<dbReference type="InterPro" id="IPR029787">
    <property type="entry name" value="Nucleotide_cyclase"/>
</dbReference>
<feature type="domain" description="EAL" evidence="2">
    <location>
        <begin position="406"/>
        <end position="639"/>
    </location>
</feature>
<organism evidence="5 6">
    <name type="scientific">Vibrio vulnificus (strain CMCP6)</name>
    <dbReference type="NCBI Taxonomy" id="216895"/>
    <lineage>
        <taxon>Bacteria</taxon>
        <taxon>Pseudomonadati</taxon>
        <taxon>Pseudomonadota</taxon>
        <taxon>Gammaproteobacteria</taxon>
        <taxon>Vibrionales</taxon>
        <taxon>Vibrionaceae</taxon>
        <taxon>Vibrio</taxon>
    </lineage>
</organism>
<evidence type="ECO:0000259" key="4">
    <source>
        <dbReference type="PROSITE" id="PS50887"/>
    </source>
</evidence>
<keyword evidence="1" id="KW-1133">Transmembrane helix</keyword>
<dbReference type="PROSITE" id="PS50887">
    <property type="entry name" value="GGDEF"/>
    <property type="match status" value="1"/>
</dbReference>
<protein>
    <submittedName>
        <fullName evidence="5">GGDEF and EAL domain protein</fullName>
    </submittedName>
</protein>
<dbReference type="Gene3D" id="3.30.110.200">
    <property type="match status" value="1"/>
</dbReference>
<name>A0A3Q0KZQ2_VIBVU</name>
<dbReference type="InterPro" id="IPR042461">
    <property type="entry name" value="LapD_MoxY_peri_C"/>
</dbReference>
<dbReference type="Gene3D" id="3.30.70.270">
    <property type="match status" value="1"/>
</dbReference>
<dbReference type="InterPro" id="IPR032244">
    <property type="entry name" value="LapD_MoxY_N"/>
</dbReference>
<dbReference type="InterPro" id="IPR035919">
    <property type="entry name" value="EAL_sf"/>
</dbReference>
<dbReference type="SUPFAM" id="SSF141868">
    <property type="entry name" value="EAL domain-like"/>
    <property type="match status" value="1"/>
</dbReference>
<dbReference type="CDD" id="cd01949">
    <property type="entry name" value="GGDEF"/>
    <property type="match status" value="1"/>
</dbReference>
<dbReference type="CDD" id="cd01948">
    <property type="entry name" value="EAL"/>
    <property type="match status" value="1"/>
</dbReference>
<feature type="transmembrane region" description="Helical" evidence="1">
    <location>
        <begin position="6"/>
        <end position="27"/>
    </location>
</feature>
<feature type="domain" description="GGDEF" evidence="4">
    <location>
        <begin position="265"/>
        <end position="397"/>
    </location>
</feature>
<dbReference type="AlphaFoldDB" id="A0A3Q0KZQ2"/>
<dbReference type="KEGG" id="vvu:VV2_1127"/>
<dbReference type="Pfam" id="PF16448">
    <property type="entry name" value="LapD_MoxY_N"/>
    <property type="match status" value="1"/>
</dbReference>
<dbReference type="Gene3D" id="6.20.270.20">
    <property type="entry name" value="LapD/MoxY periplasmic domain"/>
    <property type="match status" value="1"/>
</dbReference>
<feature type="transmembrane region" description="Helical" evidence="1">
    <location>
        <begin position="154"/>
        <end position="173"/>
    </location>
</feature>
<dbReference type="InterPro" id="IPR050706">
    <property type="entry name" value="Cyclic-di-GMP_PDE-like"/>
</dbReference>
<dbReference type="GO" id="GO:0007165">
    <property type="term" value="P:signal transduction"/>
    <property type="evidence" value="ECO:0007669"/>
    <property type="project" value="InterPro"/>
</dbReference>
<evidence type="ECO:0000259" key="3">
    <source>
        <dbReference type="PROSITE" id="PS50885"/>
    </source>
</evidence>
<dbReference type="PROSITE" id="PS50883">
    <property type="entry name" value="EAL"/>
    <property type="match status" value="1"/>
</dbReference>
<dbReference type="SMART" id="SM00267">
    <property type="entry name" value="GGDEF"/>
    <property type="match status" value="1"/>
</dbReference>
<dbReference type="InterPro" id="IPR001633">
    <property type="entry name" value="EAL_dom"/>
</dbReference>
<dbReference type="PANTHER" id="PTHR33121">
    <property type="entry name" value="CYCLIC DI-GMP PHOSPHODIESTERASE PDEF"/>
    <property type="match status" value="1"/>
</dbReference>
<evidence type="ECO:0000259" key="2">
    <source>
        <dbReference type="PROSITE" id="PS50883"/>
    </source>
</evidence>
<reference evidence="5 6" key="2">
    <citation type="journal article" date="2003" name="Infect. Immun.">
        <title>Characterization and pathogenic significance of Vibrio vulnificus antigens preferentially expressed in septicemic patients.</title>
        <authorList>
            <person name="Kim Y.R."/>
            <person name="Lee S.E."/>
            <person name="Kim C.M."/>
            <person name="Kim S.Y."/>
            <person name="Shin E.K."/>
            <person name="Shin D.H."/>
            <person name="Chung S.S."/>
            <person name="Choy H.E."/>
            <person name="Progulske-Fox A."/>
            <person name="Hillman J.D."/>
            <person name="Handfield M."/>
            <person name="Rhee J.H."/>
        </authorList>
    </citation>
    <scope>NUCLEOTIDE SEQUENCE [LARGE SCALE GENOMIC DNA]</scope>
    <source>
        <strain evidence="5 6">CMCP6</strain>
    </source>
</reference>
<dbReference type="PANTHER" id="PTHR33121:SF70">
    <property type="entry name" value="SIGNALING PROTEIN YKOW"/>
    <property type="match status" value="1"/>
</dbReference>
<dbReference type="SMART" id="SM00052">
    <property type="entry name" value="EAL"/>
    <property type="match status" value="1"/>
</dbReference>
<dbReference type="InterPro" id="IPR000160">
    <property type="entry name" value="GGDEF_dom"/>
</dbReference>
<gene>
    <name evidence="5" type="ordered locus">VV2_1127</name>
</gene>
<reference evidence="6" key="1">
    <citation type="submission" date="2002-12" db="EMBL/GenBank/DDBJ databases">
        <title>Complete genome sequence of Vibrio vulnificus CMCP6.</title>
        <authorList>
            <person name="Rhee J.H."/>
            <person name="Kim S.Y."/>
            <person name="Chung S.S."/>
            <person name="Kim J.J."/>
            <person name="Moon Y.H."/>
            <person name="Jeong H."/>
            <person name="Choy H.E."/>
        </authorList>
    </citation>
    <scope>NUCLEOTIDE SEQUENCE [LARGE SCALE GENOMIC DNA]</scope>
    <source>
        <strain evidence="6">CMCP6</strain>
    </source>
</reference>
<keyword evidence="1" id="KW-0812">Transmembrane</keyword>
<dbReference type="GO" id="GO:0016020">
    <property type="term" value="C:membrane"/>
    <property type="evidence" value="ECO:0007669"/>
    <property type="project" value="InterPro"/>
</dbReference>
<feature type="domain" description="HAMP" evidence="3">
    <location>
        <begin position="174"/>
        <end position="226"/>
    </location>
</feature>
<evidence type="ECO:0000313" key="5">
    <source>
        <dbReference type="EMBL" id="AAO08028.1"/>
    </source>
</evidence>
<dbReference type="Pfam" id="PF00990">
    <property type="entry name" value="GGDEF"/>
    <property type="match status" value="1"/>
</dbReference>
<dbReference type="InterPro" id="IPR003660">
    <property type="entry name" value="HAMP_dom"/>
</dbReference>
<sequence>MSMTLYKQLVVGMITVFVLLMASVFVIEFNTTRNSLEQQQRSEMNNTINTVGLALAPYLKDKDKVAVESVINALFDGSSYSVVRLIFLDSGEEIIRTYPIQPSSVPTWFSQLNLFQRIHDQRIVTSGWLQLAEVEIVSHPGAAYEQLWKALMRLLTAFAGVFFIGLLSIAYILKRSLKPLTAIIDKMNDIANNKFGDPLTRPHTKDLIAVVDGINRMSAQIEVSFKEQAKEAQRLREQAYIDPISKLGNRSYYISQLDQWLAENAPGGVAVLNAEYIGEVYDSKDYQSADRMVAELAKQLDSTISIPGATLARISSDEFGLIFPHMDESELKIVADSIVNCVNMLNTDPTGTADAKVALGIAYIKESKTRSEMLSMVDNALSKAKATPEKKYGFVGSDSQGGMMGKQQWKALVEEAIHNQWVHFRFQAANTINGQTFHREVFSSIEKDGQIYRANQYLYALEQLEATHIFDQYVITSMIEKLQTGLVAEPLAINIAQSSLSQPSFIRWITNTLEKNRDVASLLHFEIPEECFIQQPHHAALLCHAIRTSGAEFGVDNYGRNFQSLDYINEYRPNYVKLDYLFTHNLDDEKQKFTLTSISRAAHNLGITTIASRVETQTQLDFLSEHFVEVFQGFIVDKE</sequence>
<accession>A0A3Q0KZQ2</accession>
<dbReference type="SUPFAM" id="SSF55073">
    <property type="entry name" value="Nucleotide cyclase"/>
    <property type="match status" value="1"/>
</dbReference>
<dbReference type="GO" id="GO:0071111">
    <property type="term" value="F:cyclic-guanylate-specific phosphodiesterase activity"/>
    <property type="evidence" value="ECO:0007669"/>
    <property type="project" value="InterPro"/>
</dbReference>
<dbReference type="Gene3D" id="3.20.20.450">
    <property type="entry name" value="EAL domain"/>
    <property type="match status" value="1"/>
</dbReference>
<dbReference type="EMBL" id="AE016796">
    <property type="protein sequence ID" value="AAO08028.1"/>
    <property type="molecule type" value="Genomic_DNA"/>
</dbReference>
<dbReference type="Pfam" id="PF00563">
    <property type="entry name" value="EAL"/>
    <property type="match status" value="1"/>
</dbReference>
<evidence type="ECO:0000313" key="6">
    <source>
        <dbReference type="Proteomes" id="UP000002275"/>
    </source>
</evidence>
<reference evidence="5 6" key="3">
    <citation type="journal article" date="2011" name="Mol. Syst. Biol.">
        <title>Integrative genome-scale metabolic analysis of Vibrio vulnificus for drug targeting and discovery.</title>
        <authorList>
            <person name="Kim H.U."/>
            <person name="Kim S.Y."/>
            <person name="Jeong H."/>
            <person name="Kim T.Y."/>
            <person name="Kim J.J."/>
            <person name="Choy H.E."/>
            <person name="Yi K.Y."/>
            <person name="Rhee J.H."/>
            <person name="Lee S.Y."/>
        </authorList>
    </citation>
    <scope>NUCLEOTIDE SEQUENCE [LARGE SCALE GENOMIC DNA]</scope>
    <source>
        <strain evidence="5 6">CMCP6</strain>
    </source>
</reference>
<proteinExistence type="predicted"/>
<dbReference type="InterPro" id="IPR043128">
    <property type="entry name" value="Rev_trsase/Diguanyl_cyclase"/>
</dbReference>
<dbReference type="PROSITE" id="PS50885">
    <property type="entry name" value="HAMP"/>
    <property type="match status" value="1"/>
</dbReference>
<dbReference type="Proteomes" id="UP000002275">
    <property type="component" value="Chromosome II"/>
</dbReference>